<dbReference type="InterPro" id="IPR029045">
    <property type="entry name" value="ClpP/crotonase-like_dom_sf"/>
</dbReference>
<comment type="caution">
    <text evidence="2">The sequence shown here is derived from an EMBL/GenBank/DDBJ whole genome shotgun (WGS) entry which is preliminary data.</text>
</comment>
<sequence length="268" mass="28698">MRDDADSGAVRPVRDGPILRIILDRPSRRNSLSHTMVDELVAILTDAASDDTLRAVHIDGAGEDFCAGADWVATNSNDGKPRPGNLTRRIPHTANRVVELIATIQLPVVCSVRGWAVGLGCNLALAADFTVATHDANLWEPFIDRGFSPDSGATWLLPRLAGVTRAKRMLLLGEKVTGIDAADWGLIYDAFPEDDLASVAEDLLSRLASGPTVAIGLAKQAINFGHGASLPESMAHELSGLELSSRTADFREGLAAFRARRAPDFQGR</sequence>
<evidence type="ECO:0000313" key="3">
    <source>
        <dbReference type="Proteomes" id="UP000193622"/>
    </source>
</evidence>
<evidence type="ECO:0000313" key="2">
    <source>
        <dbReference type="EMBL" id="ORV88339.1"/>
    </source>
</evidence>
<dbReference type="InterPro" id="IPR001753">
    <property type="entry name" value="Enoyl-CoA_hydra/iso"/>
</dbReference>
<dbReference type="Pfam" id="PF00378">
    <property type="entry name" value="ECH_1"/>
    <property type="match status" value="1"/>
</dbReference>
<accession>A0A1X1WP90</accession>
<reference evidence="2 3" key="1">
    <citation type="submission" date="2016-01" db="EMBL/GenBank/DDBJ databases">
        <title>The new phylogeny of the genus Mycobacterium.</title>
        <authorList>
            <person name="Tarcisio F."/>
            <person name="Conor M."/>
            <person name="Antonella G."/>
            <person name="Elisabetta G."/>
            <person name="Giulia F.S."/>
            <person name="Sara T."/>
            <person name="Anna F."/>
            <person name="Clotilde B."/>
            <person name="Roberto B."/>
            <person name="Veronica D.S."/>
            <person name="Fabio R."/>
            <person name="Monica P."/>
            <person name="Olivier J."/>
            <person name="Enrico T."/>
            <person name="Nicola S."/>
        </authorList>
    </citation>
    <scope>NUCLEOTIDE SEQUENCE [LARGE SCALE GENOMIC DNA]</scope>
    <source>
        <strain evidence="2 3">DSM 45541</strain>
    </source>
</reference>
<dbReference type="RefSeq" id="WP_085174866.1">
    <property type="nucleotide sequence ID" value="NZ_LQPC01000029.1"/>
</dbReference>
<dbReference type="SUPFAM" id="SSF52096">
    <property type="entry name" value="ClpP/crotonase"/>
    <property type="match status" value="1"/>
</dbReference>
<evidence type="ECO:0000256" key="1">
    <source>
        <dbReference type="ARBA" id="ARBA00005254"/>
    </source>
</evidence>
<protein>
    <submittedName>
        <fullName evidence="2">Enoyl-CoA hydratase</fullName>
    </submittedName>
</protein>
<dbReference type="EMBL" id="LQPC01000029">
    <property type="protein sequence ID" value="ORV88339.1"/>
    <property type="molecule type" value="Genomic_DNA"/>
</dbReference>
<organism evidence="2 3">
    <name type="scientific">Mycolicibacterium iranicum</name>
    <name type="common">Mycobacterium iranicum</name>
    <dbReference type="NCBI Taxonomy" id="912594"/>
    <lineage>
        <taxon>Bacteria</taxon>
        <taxon>Bacillati</taxon>
        <taxon>Actinomycetota</taxon>
        <taxon>Actinomycetes</taxon>
        <taxon>Mycobacteriales</taxon>
        <taxon>Mycobacteriaceae</taxon>
        <taxon>Mycolicibacterium</taxon>
    </lineage>
</organism>
<dbReference type="CDD" id="cd06558">
    <property type="entry name" value="crotonase-like"/>
    <property type="match status" value="1"/>
</dbReference>
<dbReference type="AlphaFoldDB" id="A0A1X1WP90"/>
<dbReference type="PANTHER" id="PTHR43459:SF1">
    <property type="entry name" value="EG:BACN32G11.4 PROTEIN"/>
    <property type="match status" value="1"/>
</dbReference>
<comment type="similarity">
    <text evidence="1">Belongs to the enoyl-CoA hydratase/isomerase family.</text>
</comment>
<dbReference type="InterPro" id="IPR014748">
    <property type="entry name" value="Enoyl-CoA_hydra_C"/>
</dbReference>
<dbReference type="PANTHER" id="PTHR43459">
    <property type="entry name" value="ENOYL-COA HYDRATASE"/>
    <property type="match status" value="1"/>
</dbReference>
<dbReference type="Gene3D" id="1.10.12.10">
    <property type="entry name" value="Lyase 2-enoyl-coa Hydratase, Chain A, domain 2"/>
    <property type="match status" value="1"/>
</dbReference>
<gene>
    <name evidence="2" type="ORF">AWC12_14135</name>
</gene>
<proteinExistence type="inferred from homology"/>
<dbReference type="GO" id="GO:0003824">
    <property type="term" value="F:catalytic activity"/>
    <property type="evidence" value="ECO:0007669"/>
    <property type="project" value="UniProtKB-ARBA"/>
</dbReference>
<name>A0A1X1WP90_MYCIR</name>
<dbReference type="Proteomes" id="UP000193622">
    <property type="component" value="Unassembled WGS sequence"/>
</dbReference>
<dbReference type="Gene3D" id="3.90.226.10">
    <property type="entry name" value="2-enoyl-CoA Hydratase, Chain A, domain 1"/>
    <property type="match status" value="1"/>
</dbReference>